<evidence type="ECO:0000256" key="1">
    <source>
        <dbReference type="SAM" id="MobiDB-lite"/>
    </source>
</evidence>
<evidence type="ECO:0000313" key="2">
    <source>
        <dbReference type="EMBL" id="KAH7070860.1"/>
    </source>
</evidence>
<accession>A0A8K0QVW2</accession>
<keyword evidence="3" id="KW-1185">Reference proteome</keyword>
<sequence>MAMAPAALAVPSSTALQTSTRIQLPSSAASRSQTMRRESCKADYAPASAGVGIFEERRHSRCSVEAARIARSSVAIVTAVALPPMVLSPQFLRPPGQVGCKRARRKFDPEPIAHLAH</sequence>
<dbReference type="AlphaFoldDB" id="A0A8K0QVW2"/>
<evidence type="ECO:0000313" key="3">
    <source>
        <dbReference type="Proteomes" id="UP000813461"/>
    </source>
</evidence>
<feature type="region of interest" description="Disordered" evidence="1">
    <location>
        <begin position="1"/>
        <end position="42"/>
    </location>
</feature>
<reference evidence="2" key="1">
    <citation type="journal article" date="2021" name="Nat. Commun.">
        <title>Genetic determinants of endophytism in the Arabidopsis root mycobiome.</title>
        <authorList>
            <person name="Mesny F."/>
            <person name="Miyauchi S."/>
            <person name="Thiergart T."/>
            <person name="Pickel B."/>
            <person name="Atanasova L."/>
            <person name="Karlsson M."/>
            <person name="Huettel B."/>
            <person name="Barry K.W."/>
            <person name="Haridas S."/>
            <person name="Chen C."/>
            <person name="Bauer D."/>
            <person name="Andreopoulos W."/>
            <person name="Pangilinan J."/>
            <person name="LaButti K."/>
            <person name="Riley R."/>
            <person name="Lipzen A."/>
            <person name="Clum A."/>
            <person name="Drula E."/>
            <person name="Henrissat B."/>
            <person name="Kohler A."/>
            <person name="Grigoriev I.V."/>
            <person name="Martin F.M."/>
            <person name="Hacquard S."/>
        </authorList>
    </citation>
    <scope>NUCLEOTIDE SEQUENCE</scope>
    <source>
        <strain evidence="2">MPI-SDFR-AT-0120</strain>
    </source>
</reference>
<dbReference type="EMBL" id="JAGMVJ010000026">
    <property type="protein sequence ID" value="KAH7070860.1"/>
    <property type="molecule type" value="Genomic_DNA"/>
</dbReference>
<proteinExistence type="predicted"/>
<dbReference type="Proteomes" id="UP000813461">
    <property type="component" value="Unassembled WGS sequence"/>
</dbReference>
<protein>
    <submittedName>
        <fullName evidence="2">Uncharacterized protein</fullName>
    </submittedName>
</protein>
<name>A0A8K0QVW2_9PLEO</name>
<organism evidence="2 3">
    <name type="scientific">Paraphoma chrysanthemicola</name>
    <dbReference type="NCBI Taxonomy" id="798071"/>
    <lineage>
        <taxon>Eukaryota</taxon>
        <taxon>Fungi</taxon>
        <taxon>Dikarya</taxon>
        <taxon>Ascomycota</taxon>
        <taxon>Pezizomycotina</taxon>
        <taxon>Dothideomycetes</taxon>
        <taxon>Pleosporomycetidae</taxon>
        <taxon>Pleosporales</taxon>
        <taxon>Pleosporineae</taxon>
        <taxon>Phaeosphaeriaceae</taxon>
        <taxon>Paraphoma</taxon>
    </lineage>
</organism>
<feature type="compositionally biased region" description="Polar residues" evidence="1">
    <location>
        <begin position="11"/>
        <end position="33"/>
    </location>
</feature>
<gene>
    <name evidence="2" type="ORF">FB567DRAFT_554661</name>
</gene>
<comment type="caution">
    <text evidence="2">The sequence shown here is derived from an EMBL/GenBank/DDBJ whole genome shotgun (WGS) entry which is preliminary data.</text>
</comment>